<dbReference type="AlphaFoldDB" id="A0A4Y4AU58"/>
<dbReference type="EMBL" id="BJNP01000001">
    <property type="protein sequence ID" value="GEC70477.1"/>
    <property type="molecule type" value="Genomic_DNA"/>
</dbReference>
<dbReference type="Proteomes" id="UP000316775">
    <property type="component" value="Unassembled WGS sequence"/>
</dbReference>
<dbReference type="RefSeq" id="WP_073243286.1">
    <property type="nucleotide sequence ID" value="NZ_BJNP01000001.1"/>
</dbReference>
<name>A0A4Y4AU58_9FLAO</name>
<keyword evidence="2" id="KW-1185">Reference proteome</keyword>
<evidence type="ECO:0000313" key="1">
    <source>
        <dbReference type="EMBL" id="GEC70477.1"/>
    </source>
</evidence>
<accession>A0A4Y4AU58</accession>
<comment type="caution">
    <text evidence="1">The sequence shown here is derived from an EMBL/GenBank/DDBJ whole genome shotgun (WGS) entry which is preliminary data.</text>
</comment>
<evidence type="ECO:0000313" key="2">
    <source>
        <dbReference type="Proteomes" id="UP000316775"/>
    </source>
</evidence>
<dbReference type="OrthoDB" id="7055803at2"/>
<gene>
    <name evidence="1" type="ORF">FFL01_00160</name>
</gene>
<sequence length="448" mass="53453">MDIEIIIEKTGLKLLIEKYLIEKLLDNSIKIGITILEKESKKKTQLVSDSSFFKIQVSQSFVMEHYACQTEDYKNLLKEFQNIFQLISKNTDEIIKQMQSFSSISVLYKFKDFILHFPFNFLGENYILAFENALKLIFLLNRNLIPNIEKQIIKTFDEGNKQRFFSFKKNDWKIIDPLILITKDLNDKYRDDKDSRIKKPHIVVNEDNIFKYFVFETNWVLVFDGLETMMAQPNDVSIYSNIAEKNLQGAETFYKDIILPRHKNYHGSFPSEAEQKEYFDYFELIIQAIIFSYTALEAFANICIPINYKYTVDKNDVKTIYGKQAIERNFSLRDKFKIILPQILDIQDVTISKWWSTFIELETLRDEIIHSKPSKSENRYSSLLEKRIFKLIRNHRLVIEFYGNFIFQNKKKLLEEYPYNMGFDEVYPGIMTEKNYDETYREMHNIKI</sequence>
<protein>
    <submittedName>
        <fullName evidence="1">Uncharacterized protein</fullName>
    </submittedName>
</protein>
<reference evidence="1 2" key="1">
    <citation type="submission" date="2019-06" db="EMBL/GenBank/DDBJ databases">
        <title>Whole genome shotgun sequence of Flavobacterium flevense NBRC 14960.</title>
        <authorList>
            <person name="Hosoyama A."/>
            <person name="Uohara A."/>
            <person name="Ohji S."/>
            <person name="Ichikawa N."/>
        </authorList>
    </citation>
    <scope>NUCLEOTIDE SEQUENCE [LARGE SCALE GENOMIC DNA]</scope>
    <source>
        <strain evidence="1 2">NBRC 14960</strain>
    </source>
</reference>
<organism evidence="1 2">
    <name type="scientific">Flavobacterium flevense</name>
    <dbReference type="NCBI Taxonomy" id="983"/>
    <lineage>
        <taxon>Bacteria</taxon>
        <taxon>Pseudomonadati</taxon>
        <taxon>Bacteroidota</taxon>
        <taxon>Flavobacteriia</taxon>
        <taxon>Flavobacteriales</taxon>
        <taxon>Flavobacteriaceae</taxon>
        <taxon>Flavobacterium</taxon>
    </lineage>
</organism>
<dbReference type="STRING" id="983.SAMN05443543_103116"/>
<proteinExistence type="predicted"/>